<dbReference type="PANTHER" id="PTHR31327">
    <property type="entry name" value="SPERM MEIOSIS PDZ DOMAIN CONTAINING PROTEINS-RELATED"/>
    <property type="match status" value="1"/>
</dbReference>
<feature type="region of interest" description="Disordered" evidence="1">
    <location>
        <begin position="199"/>
        <end position="245"/>
    </location>
</feature>
<feature type="non-terminal residue" evidence="2">
    <location>
        <position position="352"/>
    </location>
</feature>
<organism evidence="2 3">
    <name type="scientific">Pristionchus fissidentatus</name>
    <dbReference type="NCBI Taxonomy" id="1538716"/>
    <lineage>
        <taxon>Eukaryota</taxon>
        <taxon>Metazoa</taxon>
        <taxon>Ecdysozoa</taxon>
        <taxon>Nematoda</taxon>
        <taxon>Chromadorea</taxon>
        <taxon>Rhabditida</taxon>
        <taxon>Rhabditina</taxon>
        <taxon>Diplogasteromorpha</taxon>
        <taxon>Diplogasteroidea</taxon>
        <taxon>Neodiplogasteridae</taxon>
        <taxon>Pristionchus</taxon>
    </lineage>
</organism>
<feature type="compositionally biased region" description="Acidic residues" evidence="1">
    <location>
        <begin position="282"/>
        <end position="296"/>
    </location>
</feature>
<keyword evidence="3" id="KW-1185">Reference proteome</keyword>
<dbReference type="AlphaFoldDB" id="A0AAV5V2K5"/>
<evidence type="ECO:0000256" key="1">
    <source>
        <dbReference type="SAM" id="MobiDB-lite"/>
    </source>
</evidence>
<proteinExistence type="predicted"/>
<feature type="region of interest" description="Disordered" evidence="1">
    <location>
        <begin position="258"/>
        <end position="323"/>
    </location>
</feature>
<dbReference type="Proteomes" id="UP001432322">
    <property type="component" value="Unassembled WGS sequence"/>
</dbReference>
<sequence>MQYFVITMQSVVQCSVTVSRRAFVVAPGEARLRKSLIAMGLPYQKGFSYQVVVCKKQSWDRFLTTSFGFLAEDCMMPHVNTNKFIIGEINTNTAAERYFSVGDALIDFRGASVKPQKDPKSLRQFNLVFHQGVDMEVLIERPVSKDARNLTEQFIKKHLLRHDTPPMNDDAVNIGINAALYHHMFWRRMASVGILVRPPPVSAAPAPSKKKGKRKKKAGKTRRARKSMKTKEDATAIEGTLGDEDGAGMRITLEHKKSFQEISTDVPEGTDLESVGYRYSSDGDEDEDEKDDEEETTEKKKSPAAKSPAPKKAAAAAAAAPNVVVVPLVKKNDSKKSKRGLFSVLPSVFMRK</sequence>
<reference evidence="2" key="1">
    <citation type="submission" date="2023-10" db="EMBL/GenBank/DDBJ databases">
        <title>Genome assembly of Pristionchus species.</title>
        <authorList>
            <person name="Yoshida K."/>
            <person name="Sommer R.J."/>
        </authorList>
    </citation>
    <scope>NUCLEOTIDE SEQUENCE</scope>
    <source>
        <strain evidence="2">RS5133</strain>
    </source>
</reference>
<evidence type="ECO:0000313" key="2">
    <source>
        <dbReference type="EMBL" id="GMT13278.1"/>
    </source>
</evidence>
<feature type="compositionally biased region" description="Basic residues" evidence="1">
    <location>
        <begin position="208"/>
        <end position="228"/>
    </location>
</feature>
<name>A0AAV5V2K5_9BILA</name>
<evidence type="ECO:0008006" key="4">
    <source>
        <dbReference type="Google" id="ProtNLM"/>
    </source>
</evidence>
<accession>A0AAV5V2K5</accession>
<feature type="compositionally biased region" description="Low complexity" evidence="1">
    <location>
        <begin position="304"/>
        <end position="321"/>
    </location>
</feature>
<dbReference type="EMBL" id="BTSY01000002">
    <property type="protein sequence ID" value="GMT13278.1"/>
    <property type="molecule type" value="Genomic_DNA"/>
</dbReference>
<protein>
    <recommendedName>
        <fullName evidence="4">PDZ domain-containing protein</fullName>
    </recommendedName>
</protein>
<dbReference type="InterPro" id="IPR040264">
    <property type="entry name" value="T15H9.4-like"/>
</dbReference>
<dbReference type="PANTHER" id="PTHR31327:SF2">
    <property type="entry name" value="PDZ DOMAIN-CONTAINING PROTEIN"/>
    <property type="match status" value="1"/>
</dbReference>
<evidence type="ECO:0000313" key="3">
    <source>
        <dbReference type="Proteomes" id="UP001432322"/>
    </source>
</evidence>
<comment type="caution">
    <text evidence="2">The sequence shown here is derived from an EMBL/GenBank/DDBJ whole genome shotgun (WGS) entry which is preliminary data.</text>
</comment>
<gene>
    <name evidence="2" type="ORF">PFISCL1PPCAC_4575</name>
</gene>